<dbReference type="Gene3D" id="3.40.50.300">
    <property type="entry name" value="P-loop containing nucleotide triphosphate hydrolases"/>
    <property type="match status" value="1"/>
</dbReference>
<keyword evidence="3" id="KW-0227">DNA damage</keyword>
<accession>N1JGM3</accession>
<dbReference type="SUPFAM" id="SSF52540">
    <property type="entry name" value="P-loop containing nucleoside triphosphate hydrolases"/>
    <property type="match status" value="1"/>
</dbReference>
<evidence type="ECO:0000256" key="2">
    <source>
        <dbReference type="ARBA" id="ARBA00022741"/>
    </source>
</evidence>
<dbReference type="GO" id="GO:0033063">
    <property type="term" value="C:Rad51B-Rad51C-Rad51D-XRCC2 complex"/>
    <property type="evidence" value="ECO:0007669"/>
    <property type="project" value="TreeGrafter"/>
</dbReference>
<reference evidence="8 9" key="1">
    <citation type="journal article" date="2010" name="Science">
        <title>Genome expansion and gene loss in powdery mildew fungi reveal tradeoffs in extreme parasitism.</title>
        <authorList>
            <person name="Spanu P.D."/>
            <person name="Abbott J.C."/>
            <person name="Amselem J."/>
            <person name="Burgis T.A."/>
            <person name="Soanes D.M."/>
            <person name="Stueber K."/>
            <person name="Ver Loren van Themaat E."/>
            <person name="Brown J.K.M."/>
            <person name="Butcher S.A."/>
            <person name="Gurr S.J."/>
            <person name="Lebrun M.-H."/>
            <person name="Ridout C.J."/>
            <person name="Schulze-Lefert P."/>
            <person name="Talbot N.J."/>
            <person name="Ahmadinejad N."/>
            <person name="Ametz C."/>
            <person name="Barton G.R."/>
            <person name="Benjdia M."/>
            <person name="Bidzinski P."/>
            <person name="Bindschedler L.V."/>
            <person name="Both M."/>
            <person name="Brewer M.T."/>
            <person name="Cadle-Davidson L."/>
            <person name="Cadle-Davidson M.M."/>
            <person name="Collemare J."/>
            <person name="Cramer R."/>
            <person name="Frenkel O."/>
            <person name="Godfrey D."/>
            <person name="Harriman J."/>
            <person name="Hoede C."/>
            <person name="King B.C."/>
            <person name="Klages S."/>
            <person name="Kleemann J."/>
            <person name="Knoll D."/>
            <person name="Koti P.S."/>
            <person name="Kreplak J."/>
            <person name="Lopez-Ruiz F.J."/>
            <person name="Lu X."/>
            <person name="Maekawa T."/>
            <person name="Mahanil S."/>
            <person name="Micali C."/>
            <person name="Milgroom M.G."/>
            <person name="Montana G."/>
            <person name="Noir S."/>
            <person name="O'Connell R.J."/>
            <person name="Oberhaensli S."/>
            <person name="Parlange F."/>
            <person name="Pedersen C."/>
            <person name="Quesneville H."/>
            <person name="Reinhardt R."/>
            <person name="Rott M."/>
            <person name="Sacristan S."/>
            <person name="Schmidt S.M."/>
            <person name="Schoen M."/>
            <person name="Skamnioti P."/>
            <person name="Sommer H."/>
            <person name="Stephens A."/>
            <person name="Takahara H."/>
            <person name="Thordal-Christensen H."/>
            <person name="Vigouroux M."/>
            <person name="Wessling R."/>
            <person name="Wicker T."/>
            <person name="Panstruga R."/>
        </authorList>
    </citation>
    <scope>NUCLEOTIDE SEQUENCE [LARGE SCALE GENOMIC DNA]</scope>
    <source>
        <strain evidence="8">DH14</strain>
    </source>
</reference>
<gene>
    <name evidence="8" type="ORF">BGHDH14_bgh01645</name>
</gene>
<evidence type="ECO:0000256" key="1">
    <source>
        <dbReference type="ARBA" id="ARBA00004123"/>
    </source>
</evidence>
<dbReference type="GO" id="GO:0005657">
    <property type="term" value="C:replication fork"/>
    <property type="evidence" value="ECO:0007669"/>
    <property type="project" value="TreeGrafter"/>
</dbReference>
<keyword evidence="2" id="KW-0547">Nucleotide-binding</keyword>
<evidence type="ECO:0000256" key="4">
    <source>
        <dbReference type="ARBA" id="ARBA00022840"/>
    </source>
</evidence>
<evidence type="ECO:0000313" key="9">
    <source>
        <dbReference type="Proteomes" id="UP000015441"/>
    </source>
</evidence>
<feature type="region of interest" description="Disordered" evidence="7">
    <location>
        <begin position="333"/>
        <end position="386"/>
    </location>
</feature>
<dbReference type="AlphaFoldDB" id="N1JGM3"/>
<organism evidence="8 9">
    <name type="scientific">Blumeria graminis f. sp. hordei (strain DH14)</name>
    <name type="common">Barley powdery mildew</name>
    <name type="synonym">Oidium monilioides f. sp. hordei</name>
    <dbReference type="NCBI Taxonomy" id="546991"/>
    <lineage>
        <taxon>Eukaryota</taxon>
        <taxon>Fungi</taxon>
        <taxon>Dikarya</taxon>
        <taxon>Ascomycota</taxon>
        <taxon>Pezizomycotina</taxon>
        <taxon>Leotiomycetes</taxon>
        <taxon>Erysiphales</taxon>
        <taxon>Erysiphaceae</taxon>
        <taxon>Blumeria</taxon>
        <taxon>Blumeria hordei</taxon>
    </lineage>
</organism>
<evidence type="ECO:0000256" key="6">
    <source>
        <dbReference type="ARBA" id="ARBA00023242"/>
    </source>
</evidence>
<dbReference type="GO" id="GO:0005524">
    <property type="term" value="F:ATP binding"/>
    <property type="evidence" value="ECO:0007669"/>
    <property type="project" value="UniProtKB-KW"/>
</dbReference>
<name>N1JGM3_BLUG1</name>
<dbReference type="eggNOG" id="ENOG502SFQN">
    <property type="taxonomic scope" value="Eukaryota"/>
</dbReference>
<keyword evidence="5" id="KW-0234">DNA repair</keyword>
<dbReference type="GO" id="GO:0008821">
    <property type="term" value="F:crossover junction DNA endonuclease activity"/>
    <property type="evidence" value="ECO:0007669"/>
    <property type="project" value="TreeGrafter"/>
</dbReference>
<feature type="compositionally biased region" description="Basic and acidic residues" evidence="7">
    <location>
        <begin position="348"/>
        <end position="370"/>
    </location>
</feature>
<dbReference type="PANTHER" id="PTHR46239:SF1">
    <property type="entry name" value="DNA REPAIR PROTEIN RAD51 HOMOLOG 3"/>
    <property type="match status" value="1"/>
</dbReference>
<feature type="compositionally biased region" description="Acidic residues" evidence="7">
    <location>
        <begin position="338"/>
        <end position="347"/>
    </location>
</feature>
<evidence type="ECO:0000256" key="5">
    <source>
        <dbReference type="ARBA" id="ARBA00023204"/>
    </source>
</evidence>
<evidence type="ECO:0000256" key="3">
    <source>
        <dbReference type="ARBA" id="ARBA00022763"/>
    </source>
</evidence>
<dbReference type="InParanoid" id="N1JGM3"/>
<evidence type="ECO:0000313" key="8">
    <source>
        <dbReference type="EMBL" id="CCU76963.1"/>
    </source>
</evidence>
<keyword evidence="4" id="KW-0067">ATP-binding</keyword>
<keyword evidence="6" id="KW-0539">Nucleus</keyword>
<dbReference type="GO" id="GO:0000400">
    <property type="term" value="F:four-way junction DNA binding"/>
    <property type="evidence" value="ECO:0007669"/>
    <property type="project" value="TreeGrafter"/>
</dbReference>
<dbReference type="InterPro" id="IPR052093">
    <property type="entry name" value="HR_Repair_Mediator"/>
</dbReference>
<proteinExistence type="predicted"/>
<evidence type="ECO:0000256" key="7">
    <source>
        <dbReference type="SAM" id="MobiDB-lite"/>
    </source>
</evidence>
<dbReference type="STRING" id="546991.N1JGM3"/>
<dbReference type="PANTHER" id="PTHR46239">
    <property type="entry name" value="DNA REPAIR PROTEIN RAD51 HOMOLOG 3 RAD51C"/>
    <property type="match status" value="1"/>
</dbReference>
<dbReference type="InterPro" id="IPR027417">
    <property type="entry name" value="P-loop_NTPase"/>
</dbReference>
<keyword evidence="9" id="KW-1185">Reference proteome</keyword>
<dbReference type="GO" id="GO:0000707">
    <property type="term" value="P:meiotic DNA recombinase assembly"/>
    <property type="evidence" value="ECO:0007669"/>
    <property type="project" value="TreeGrafter"/>
</dbReference>
<comment type="caution">
    <text evidence="8">The sequence shown here is derived from an EMBL/GenBank/DDBJ whole genome shotgun (WGS) entry which is preliminary data.</text>
</comment>
<protein>
    <submittedName>
        <fullName evidence="8">Uncharacterized protein</fullName>
    </submittedName>
</protein>
<dbReference type="GO" id="GO:0033065">
    <property type="term" value="C:Rad51C-XRCC3 complex"/>
    <property type="evidence" value="ECO:0007669"/>
    <property type="project" value="TreeGrafter"/>
</dbReference>
<sequence>MESSLSQAQVISNFLSPSTHRLPTVSAAQALIDLKCSPSRCISTGLCLLDAFLQNQETPQEEAKFGGISRGQVTDVYGPPGSLILMGVDTSHEISGPRLTQVITSYQSHHSHTINTTPPQSLAELLSRFTHFSTPTLAHLIALISYFINNYPPLNTSLLVIDSLSSLTTAEFPPDPITISNVRKTSLTSRRFSVFQTLVSLLQKLAATRNVAVVVTEQCITNLRLNGNADLVPAISMPIWEQGLHCRLVLFRHWDWENEDGSWNYNVRLAKVVKAEGVNVPKTKKLLVGFRIEAEGLIPLNNQVNNRISLLAKLTPEDEKSCSVFSLPKKRKLTDNPEIADSDDNDEDHGWESDDEKALPPHPSQLHDSEYFLQGVGDEDDVDEGGQEFKFVQSAYGESNGVNQKVPKLMENRTLKKFVVDNSESEDGLA</sequence>
<dbReference type="Proteomes" id="UP000015441">
    <property type="component" value="Unassembled WGS sequence"/>
</dbReference>
<dbReference type="EMBL" id="CAUH01003228">
    <property type="protein sequence ID" value="CCU76963.1"/>
    <property type="molecule type" value="Genomic_DNA"/>
</dbReference>
<comment type="subcellular location">
    <subcellularLocation>
        <location evidence="1">Nucleus</location>
    </subcellularLocation>
</comment>
<dbReference type="OrthoDB" id="5957327at2759"/>
<dbReference type="HOGENOM" id="CLU_043547_1_0_1"/>
<feature type="compositionally biased region" description="Acidic residues" evidence="7">
    <location>
        <begin position="377"/>
        <end position="386"/>
    </location>
</feature>
<dbReference type="GO" id="GO:0007131">
    <property type="term" value="P:reciprocal meiotic recombination"/>
    <property type="evidence" value="ECO:0007669"/>
    <property type="project" value="TreeGrafter"/>
</dbReference>